<dbReference type="STRING" id="1134435.AC731_002560"/>
<name>A0A140IDU6_9RHOO</name>
<comment type="subcellular location">
    <subcellularLocation>
        <location evidence="1">Periplasm</location>
    </subcellularLocation>
</comment>
<evidence type="ECO:0000313" key="10">
    <source>
        <dbReference type="Proteomes" id="UP000036902"/>
    </source>
</evidence>
<dbReference type="EMBL" id="CP014646">
    <property type="protein sequence ID" value="AMO35921.1"/>
    <property type="molecule type" value="Genomic_DNA"/>
</dbReference>
<dbReference type="GO" id="GO:0042597">
    <property type="term" value="C:periplasmic space"/>
    <property type="evidence" value="ECO:0007669"/>
    <property type="project" value="UniProtKB-SubCell"/>
</dbReference>
<keyword evidence="3" id="KW-0813">Transport</keyword>
<evidence type="ECO:0000256" key="6">
    <source>
        <dbReference type="ARBA" id="ARBA00070228"/>
    </source>
</evidence>
<dbReference type="PANTHER" id="PTHR30024:SF42">
    <property type="entry name" value="ALIPHATIC SULFONATES-BINDING PROTEIN-RELATED"/>
    <property type="match status" value="1"/>
</dbReference>
<evidence type="ECO:0000313" key="9">
    <source>
        <dbReference type="EMBL" id="AMO35921.1"/>
    </source>
</evidence>
<evidence type="ECO:0000259" key="8">
    <source>
        <dbReference type="SMART" id="SM00062"/>
    </source>
</evidence>
<proteinExistence type="inferred from homology"/>
<accession>A0A140IDU6</accession>
<evidence type="ECO:0000256" key="4">
    <source>
        <dbReference type="ARBA" id="ARBA00022729"/>
    </source>
</evidence>
<dbReference type="SUPFAM" id="SSF53850">
    <property type="entry name" value="Periplasmic binding protein-like II"/>
    <property type="match status" value="1"/>
</dbReference>
<feature type="chain" id="PRO_5007807420" description="Putative aliphatic sulfonates-binding protein" evidence="7">
    <location>
        <begin position="35"/>
        <end position="323"/>
    </location>
</feature>
<organism evidence="9 10">
    <name type="scientific">Thauera humireducens</name>
    <dbReference type="NCBI Taxonomy" id="1134435"/>
    <lineage>
        <taxon>Bacteria</taxon>
        <taxon>Pseudomonadati</taxon>
        <taxon>Pseudomonadota</taxon>
        <taxon>Betaproteobacteria</taxon>
        <taxon>Rhodocyclales</taxon>
        <taxon>Zoogloeaceae</taxon>
        <taxon>Thauera</taxon>
    </lineage>
</organism>
<dbReference type="Pfam" id="PF09084">
    <property type="entry name" value="NMT1"/>
    <property type="match status" value="1"/>
</dbReference>
<reference evidence="10" key="1">
    <citation type="submission" date="2016-03" db="EMBL/GenBank/DDBJ databases">
        <authorList>
            <person name="Ma C."/>
            <person name="Zhou S."/>
            <person name="Yang G."/>
        </authorList>
    </citation>
    <scope>NUCLEOTIDE SEQUENCE [LARGE SCALE GENOMIC DNA]</scope>
    <source>
        <strain evidence="10">SgZ-1</strain>
    </source>
</reference>
<keyword evidence="10" id="KW-1185">Reference proteome</keyword>
<dbReference type="PROSITE" id="PS51318">
    <property type="entry name" value="TAT"/>
    <property type="match status" value="1"/>
</dbReference>
<evidence type="ECO:0000256" key="1">
    <source>
        <dbReference type="ARBA" id="ARBA00004418"/>
    </source>
</evidence>
<dbReference type="NCBIfam" id="TIGR01728">
    <property type="entry name" value="SsuA_fam"/>
    <property type="match status" value="1"/>
</dbReference>
<comment type="function">
    <text evidence="5">Part of a binding-protein-dependent transport system for aliphatic sulfonates. Putative binding protein.</text>
</comment>
<evidence type="ECO:0000256" key="3">
    <source>
        <dbReference type="ARBA" id="ARBA00022448"/>
    </source>
</evidence>
<feature type="domain" description="Solute-binding protein family 3/N-terminal" evidence="8">
    <location>
        <begin position="38"/>
        <end position="254"/>
    </location>
</feature>
<feature type="signal peptide" evidence="7">
    <location>
        <begin position="1"/>
        <end position="34"/>
    </location>
</feature>
<sequence length="323" mass="34117">MSTSSSALSRRSVLKGLLAAAAAPIALSTPAALANTPEIRIGWQKGSTLSIVKARGNLEARLKAEGVKVTWTEFPAGPQMLEGLNVGSIDLGVVGETPPVFAQAAGADLVYVGNEPPAPRAEKVLVPKDSPIKSLADLKGRRVVLNKGSNVHYLLVKALESVNLKYSDVEVAFLPPADARAAFERGAVDAWVIWDPFGAAAEAQLDARILADGTGIANNYNFYIASRPFVQKHPQVLASALEAINETGEWVGGNQAEAAAIVAPQIGLPVDVAAVSISRYGYGVKPLTDDVIRHQQQMADTLTGLKLIPKKLDVASVVWRPAH</sequence>
<keyword evidence="4 7" id="KW-0732">Signal</keyword>
<evidence type="ECO:0000256" key="2">
    <source>
        <dbReference type="ARBA" id="ARBA00010742"/>
    </source>
</evidence>
<gene>
    <name evidence="9" type="ORF">AC731_002560</name>
</gene>
<dbReference type="Gene3D" id="3.40.190.10">
    <property type="entry name" value="Periplasmic binding protein-like II"/>
    <property type="match status" value="2"/>
</dbReference>
<dbReference type="CDD" id="cd13557">
    <property type="entry name" value="PBP2_SsuA"/>
    <property type="match status" value="1"/>
</dbReference>
<evidence type="ECO:0000256" key="7">
    <source>
        <dbReference type="SAM" id="SignalP"/>
    </source>
</evidence>
<dbReference type="InterPro" id="IPR006311">
    <property type="entry name" value="TAT_signal"/>
</dbReference>
<dbReference type="GO" id="GO:0016020">
    <property type="term" value="C:membrane"/>
    <property type="evidence" value="ECO:0007669"/>
    <property type="project" value="InterPro"/>
</dbReference>
<evidence type="ECO:0000256" key="5">
    <source>
        <dbReference type="ARBA" id="ARBA00055538"/>
    </source>
</evidence>
<dbReference type="InterPro" id="IPR001638">
    <property type="entry name" value="Solute-binding_3/MltF_N"/>
</dbReference>
<dbReference type="PANTHER" id="PTHR30024">
    <property type="entry name" value="ALIPHATIC SULFONATES-BINDING PROTEIN-RELATED"/>
    <property type="match status" value="1"/>
</dbReference>
<dbReference type="InterPro" id="IPR010067">
    <property type="entry name" value="ABC_SsuA_sub-bd"/>
</dbReference>
<dbReference type="AlphaFoldDB" id="A0A140IDU6"/>
<dbReference type="SMART" id="SM00062">
    <property type="entry name" value="PBPb"/>
    <property type="match status" value="1"/>
</dbReference>
<dbReference type="KEGG" id="thu:AC731_002560"/>
<dbReference type="GO" id="GO:0042626">
    <property type="term" value="F:ATPase-coupled transmembrane transporter activity"/>
    <property type="evidence" value="ECO:0007669"/>
    <property type="project" value="InterPro"/>
</dbReference>
<dbReference type="NCBIfam" id="NF008588">
    <property type="entry name" value="PRK11553.1"/>
    <property type="match status" value="1"/>
</dbReference>
<dbReference type="FunFam" id="3.40.190.10:FF:000050">
    <property type="entry name" value="Sulfonate ABC transporter substrate-binding protein"/>
    <property type="match status" value="1"/>
</dbReference>
<dbReference type="Proteomes" id="UP000036902">
    <property type="component" value="Chromosome"/>
</dbReference>
<protein>
    <recommendedName>
        <fullName evidence="6">Putative aliphatic sulfonates-binding protein</fullName>
    </recommendedName>
</protein>
<dbReference type="RefSeq" id="WP_048709044.1">
    <property type="nucleotide sequence ID" value="NZ_CP014646.1"/>
</dbReference>
<comment type="similarity">
    <text evidence="2">Belongs to the bacterial solute-binding protein SsuA/TauA family.</text>
</comment>
<dbReference type="InterPro" id="IPR015168">
    <property type="entry name" value="SsuA/THI5"/>
</dbReference>